<dbReference type="InterPro" id="IPR050131">
    <property type="entry name" value="Peptidase_S8_subtilisin-like"/>
</dbReference>
<reference evidence="10" key="1">
    <citation type="submission" date="2016-11" db="EMBL/GenBank/DDBJ databases">
        <authorList>
            <person name="Guldener U."/>
        </authorList>
    </citation>
    <scope>NUCLEOTIDE SEQUENCE [LARGE SCALE GENOMIC DNA]</scope>
</reference>
<evidence type="ECO:0000256" key="1">
    <source>
        <dbReference type="ARBA" id="ARBA00011073"/>
    </source>
</evidence>
<dbReference type="PROSITE" id="PS00138">
    <property type="entry name" value="SUBTILASE_SER"/>
    <property type="match status" value="1"/>
</dbReference>
<dbReference type="InterPro" id="IPR034193">
    <property type="entry name" value="PCSK9_ProteinaseK-like"/>
</dbReference>
<dbReference type="FunFam" id="3.40.50.200:FF:000007">
    <property type="entry name" value="Subtilisin-like serine protease"/>
    <property type="match status" value="1"/>
</dbReference>
<protein>
    <recommendedName>
        <fullName evidence="8">Peptidase S8/S53 domain-containing protein</fullName>
    </recommendedName>
</protein>
<evidence type="ECO:0000256" key="4">
    <source>
        <dbReference type="ARBA" id="ARBA00022825"/>
    </source>
</evidence>
<evidence type="ECO:0000256" key="5">
    <source>
        <dbReference type="PROSITE-ProRule" id="PRU01240"/>
    </source>
</evidence>
<organism evidence="9 10">
    <name type="scientific">Hanseniaspora guilliermondii</name>
    <dbReference type="NCBI Taxonomy" id="56406"/>
    <lineage>
        <taxon>Eukaryota</taxon>
        <taxon>Fungi</taxon>
        <taxon>Dikarya</taxon>
        <taxon>Ascomycota</taxon>
        <taxon>Saccharomycotina</taxon>
        <taxon>Saccharomycetes</taxon>
        <taxon>Saccharomycodales</taxon>
        <taxon>Saccharomycodaceae</taxon>
        <taxon>Hanseniaspora</taxon>
    </lineage>
</organism>
<dbReference type="InterPro" id="IPR022398">
    <property type="entry name" value="Peptidase_S8_His-AS"/>
</dbReference>
<keyword evidence="2 5" id="KW-0645">Protease</keyword>
<evidence type="ECO:0000256" key="7">
    <source>
        <dbReference type="SAM" id="SignalP"/>
    </source>
</evidence>
<dbReference type="SUPFAM" id="SSF52743">
    <property type="entry name" value="Subtilisin-like"/>
    <property type="match status" value="1"/>
</dbReference>
<evidence type="ECO:0000256" key="2">
    <source>
        <dbReference type="ARBA" id="ARBA00022670"/>
    </source>
</evidence>
<keyword evidence="4 5" id="KW-0720">Serine protease</keyword>
<feature type="active site" description="Charge relay system" evidence="5">
    <location>
        <position position="254"/>
    </location>
</feature>
<dbReference type="GO" id="GO:0004252">
    <property type="term" value="F:serine-type endopeptidase activity"/>
    <property type="evidence" value="ECO:0007669"/>
    <property type="project" value="UniProtKB-UniRule"/>
</dbReference>
<keyword evidence="3 5" id="KW-0378">Hydrolase</keyword>
<dbReference type="PANTHER" id="PTHR43806">
    <property type="entry name" value="PEPTIDASE S8"/>
    <property type="match status" value="1"/>
</dbReference>
<feature type="domain" description="Peptidase S8/S53" evidence="8">
    <location>
        <begin position="214"/>
        <end position="443"/>
    </location>
</feature>
<dbReference type="AlphaFoldDB" id="A0A1L0CWT5"/>
<comment type="similarity">
    <text evidence="1 5 6">Belongs to the peptidase S8 family.</text>
</comment>
<dbReference type="PROSITE" id="PS51892">
    <property type="entry name" value="SUBTILASE"/>
    <property type="match status" value="1"/>
</dbReference>
<dbReference type="Pfam" id="PF00082">
    <property type="entry name" value="Peptidase_S8"/>
    <property type="match status" value="1"/>
</dbReference>
<dbReference type="Gene3D" id="3.40.50.200">
    <property type="entry name" value="Peptidase S8/S53 domain"/>
    <property type="match status" value="1"/>
</dbReference>
<feature type="signal peptide" evidence="7">
    <location>
        <begin position="1"/>
        <end position="22"/>
    </location>
</feature>
<dbReference type="EMBL" id="FQNF01000021">
    <property type="protein sequence ID" value="SGZ39295.1"/>
    <property type="molecule type" value="Genomic_DNA"/>
</dbReference>
<dbReference type="PROSITE" id="PS00137">
    <property type="entry name" value="SUBTILASE_HIS"/>
    <property type="match status" value="1"/>
</dbReference>
<evidence type="ECO:0000313" key="10">
    <source>
        <dbReference type="Proteomes" id="UP000183365"/>
    </source>
</evidence>
<keyword evidence="10" id="KW-1185">Reference proteome</keyword>
<dbReference type="InterPro" id="IPR000209">
    <property type="entry name" value="Peptidase_S8/S53_dom"/>
</dbReference>
<dbReference type="PRINTS" id="PR00723">
    <property type="entry name" value="SUBTILISIN"/>
</dbReference>
<dbReference type="PANTHER" id="PTHR43806:SF13">
    <property type="entry name" value="SUBTILASE-TYPE PROTEINASE RRT12"/>
    <property type="match status" value="1"/>
</dbReference>
<dbReference type="VEuPathDB" id="FungiDB:HGUI_01495"/>
<evidence type="ECO:0000259" key="8">
    <source>
        <dbReference type="Pfam" id="PF00082"/>
    </source>
</evidence>
<gene>
    <name evidence="9" type="ORF">HGUI_01495</name>
</gene>
<feature type="active site" description="Charge relay system" evidence="5">
    <location>
        <position position="412"/>
    </location>
</feature>
<dbReference type="OrthoDB" id="206201at2759"/>
<feature type="active site" description="Charge relay system" evidence="5">
    <location>
        <position position="223"/>
    </location>
</feature>
<sequence>MVSVNYIKFFYLLLLVCKRVTSLPISNSIPSEYLIRLKIPDTISHLFKHDSDIKSLSSEKINISFKQFINSNFWKNNIFNSIDVSQLHNFNININSVNNTNNDIVNNTDLIQDHFEKLLELQKVLTEIEIERYIHFNGFEAIKAHLTPAELNELRLNPFIADIDSNDQFQAFEYMEMDEYFIQDNAPRHLARLSSRQRLEQDEQKYIFHKDTLGNDVHVYVLDTGIALEHPDLEGRAEHGASFVDEGPGDHNGHGTHVSGIIGSKKFGVCKDCQLIEVKCLNSKGQGDLTTVISAIEFAVEDMLQRGNQGKSVANLSLGSFRSRILNEAVKAAVDNGLVMVVAAGNNNMNACMNSPASEPSAITVGAIDDTKDQIASFSNWGECVDLFASGVRVESLSFRSFDDSIRFSGTSMATPVVAGLAAILLDSGIKSTQVKDKLIEMSTKDAMKRRHLIARPRTPNRVVFNGVDESIANNLNNITDQDTLEGDYLDEMLLTEELHISDVPIQESLNNYKRDNIYEPSFETLQELLL</sequence>
<dbReference type="InterPro" id="IPR015500">
    <property type="entry name" value="Peptidase_S8_subtilisin-rel"/>
</dbReference>
<dbReference type="InterPro" id="IPR036852">
    <property type="entry name" value="Peptidase_S8/S53_dom_sf"/>
</dbReference>
<feature type="chain" id="PRO_5012476257" description="Peptidase S8/S53 domain-containing protein" evidence="7">
    <location>
        <begin position="23"/>
        <end position="531"/>
    </location>
</feature>
<dbReference type="CDD" id="cd04077">
    <property type="entry name" value="Peptidases_S8_PCSK9_ProteinaseK_like"/>
    <property type="match status" value="1"/>
</dbReference>
<evidence type="ECO:0000313" key="9">
    <source>
        <dbReference type="EMBL" id="SGZ39295.1"/>
    </source>
</evidence>
<dbReference type="InterPro" id="IPR023828">
    <property type="entry name" value="Peptidase_S8_Ser-AS"/>
</dbReference>
<dbReference type="Proteomes" id="UP000183365">
    <property type="component" value="Unassembled WGS sequence"/>
</dbReference>
<dbReference type="GO" id="GO:0006508">
    <property type="term" value="P:proteolysis"/>
    <property type="evidence" value="ECO:0007669"/>
    <property type="project" value="UniProtKB-KW"/>
</dbReference>
<name>A0A1L0CWT5_9ASCO</name>
<evidence type="ECO:0000256" key="3">
    <source>
        <dbReference type="ARBA" id="ARBA00022801"/>
    </source>
</evidence>
<evidence type="ECO:0000256" key="6">
    <source>
        <dbReference type="RuleBase" id="RU003355"/>
    </source>
</evidence>
<keyword evidence="7" id="KW-0732">Signal</keyword>
<dbReference type="PROSITE" id="PS00136">
    <property type="entry name" value="SUBTILASE_ASP"/>
    <property type="match status" value="1"/>
</dbReference>
<dbReference type="InterPro" id="IPR023827">
    <property type="entry name" value="Peptidase_S8_Asp-AS"/>
</dbReference>
<proteinExistence type="inferred from homology"/>
<accession>A0A1L0CWT5</accession>